<dbReference type="GO" id="GO:0005737">
    <property type="term" value="C:cytoplasm"/>
    <property type="evidence" value="ECO:0007669"/>
    <property type="project" value="TreeGrafter"/>
</dbReference>
<dbReference type="GO" id="GO:0016832">
    <property type="term" value="F:aldehyde-lyase activity"/>
    <property type="evidence" value="ECO:0007669"/>
    <property type="project" value="TreeGrafter"/>
</dbReference>
<dbReference type="PANTHER" id="PTHR30502:SF0">
    <property type="entry name" value="PHOSPHOENOLPYRUVATE CARBOXYLASE FAMILY PROTEIN"/>
    <property type="match status" value="1"/>
</dbReference>
<reference evidence="5" key="1">
    <citation type="journal article" date="2020" name="Stud. Mycol.">
        <title>101 Dothideomycetes genomes: a test case for predicting lifestyles and emergence of pathogens.</title>
        <authorList>
            <person name="Haridas S."/>
            <person name="Albert R."/>
            <person name="Binder M."/>
            <person name="Bloem J."/>
            <person name="Labutti K."/>
            <person name="Salamov A."/>
            <person name="Andreopoulos B."/>
            <person name="Baker S."/>
            <person name="Barry K."/>
            <person name="Bills G."/>
            <person name="Bluhm B."/>
            <person name="Cannon C."/>
            <person name="Castanera R."/>
            <person name="Culley D."/>
            <person name="Daum C."/>
            <person name="Ezra D."/>
            <person name="Gonzalez J."/>
            <person name="Henrissat B."/>
            <person name="Kuo A."/>
            <person name="Liang C."/>
            <person name="Lipzen A."/>
            <person name="Lutzoni F."/>
            <person name="Magnuson J."/>
            <person name="Mondo S."/>
            <person name="Nolan M."/>
            <person name="Ohm R."/>
            <person name="Pangilinan J."/>
            <person name="Park H.-J."/>
            <person name="Ramirez L."/>
            <person name="Alfaro M."/>
            <person name="Sun H."/>
            <person name="Tritt A."/>
            <person name="Yoshinaga Y."/>
            <person name="Zwiers L.-H."/>
            <person name="Turgeon B."/>
            <person name="Goodwin S."/>
            <person name="Spatafora J."/>
            <person name="Crous P."/>
            <person name="Grigoriev I."/>
        </authorList>
    </citation>
    <scope>NUCLEOTIDE SEQUENCE</scope>
    <source>
        <strain evidence="5">Tuck. ex Michener</strain>
    </source>
</reference>
<dbReference type="GO" id="GO:0046872">
    <property type="term" value="F:metal ion binding"/>
    <property type="evidence" value="ECO:0007669"/>
    <property type="project" value="UniProtKB-KW"/>
</dbReference>
<evidence type="ECO:0000313" key="5">
    <source>
        <dbReference type="EMBL" id="KAF2234834.1"/>
    </source>
</evidence>
<evidence type="ECO:0000259" key="4">
    <source>
        <dbReference type="Pfam" id="PF03328"/>
    </source>
</evidence>
<accession>A0A6A6H9M9</accession>
<dbReference type="InterPro" id="IPR005000">
    <property type="entry name" value="Aldolase/citrate-lyase_domain"/>
</dbReference>
<dbReference type="Pfam" id="PF03328">
    <property type="entry name" value="HpcH_HpaI"/>
    <property type="match status" value="1"/>
</dbReference>
<comment type="similarity">
    <text evidence="1">Belongs to the HpcH/HpaI aldolase family.</text>
</comment>
<dbReference type="EMBL" id="ML991795">
    <property type="protein sequence ID" value="KAF2234834.1"/>
    <property type="molecule type" value="Genomic_DNA"/>
</dbReference>
<dbReference type="SUPFAM" id="SSF51621">
    <property type="entry name" value="Phosphoenolpyruvate/pyruvate domain"/>
    <property type="match status" value="1"/>
</dbReference>
<dbReference type="Gene3D" id="3.20.20.60">
    <property type="entry name" value="Phosphoenolpyruvate-binding domains"/>
    <property type="match status" value="1"/>
</dbReference>
<dbReference type="InterPro" id="IPR015813">
    <property type="entry name" value="Pyrv/PenolPyrv_kinase-like_dom"/>
</dbReference>
<dbReference type="OrthoDB" id="1621678at2759"/>
<sequence>MQNASRIFKAFQKGGPSFGAWQMLPGRNVSRALASSGLDWICVDCEHGNVDDAAMHEAVAAIASTGTSPLVRIPGAEGWMVKRALDSGAHGVVVPLLQTAAEVTQLVRSAKFPPRGVRGFGSPFPMGAFSAAAAASSSDVAALSQSEYLAQANEALLTIIQIETAEALGAVDEIAEINGVDVLFVGPYDLGINIGHPIVEGVIDGELGAAIETVRRAAAKAGKKSGFYCTSGAQSREYAEKGFDMVSIAADMQALPTYMGATLRTAKGG</sequence>
<dbReference type="PANTHER" id="PTHR30502">
    <property type="entry name" value="2-KETO-3-DEOXY-L-RHAMNONATE ALDOLASE"/>
    <property type="match status" value="1"/>
</dbReference>
<protein>
    <submittedName>
        <fullName evidence="5">2,4-dihydroxyhept-2-ene-1,7-dioic acid aldolase</fullName>
    </submittedName>
</protein>
<feature type="domain" description="HpcH/HpaI aldolase/citrate lyase" evidence="4">
    <location>
        <begin position="30"/>
        <end position="253"/>
    </location>
</feature>
<organism evidence="5 6">
    <name type="scientific">Viridothelium virens</name>
    <name type="common">Speckled blister lichen</name>
    <name type="synonym">Trypethelium virens</name>
    <dbReference type="NCBI Taxonomy" id="1048519"/>
    <lineage>
        <taxon>Eukaryota</taxon>
        <taxon>Fungi</taxon>
        <taxon>Dikarya</taxon>
        <taxon>Ascomycota</taxon>
        <taxon>Pezizomycotina</taxon>
        <taxon>Dothideomycetes</taxon>
        <taxon>Dothideomycetes incertae sedis</taxon>
        <taxon>Trypetheliales</taxon>
        <taxon>Trypetheliaceae</taxon>
        <taxon>Viridothelium</taxon>
    </lineage>
</organism>
<evidence type="ECO:0000256" key="2">
    <source>
        <dbReference type="ARBA" id="ARBA00022723"/>
    </source>
</evidence>
<evidence type="ECO:0000256" key="3">
    <source>
        <dbReference type="ARBA" id="ARBA00023239"/>
    </source>
</evidence>
<evidence type="ECO:0000313" key="6">
    <source>
        <dbReference type="Proteomes" id="UP000800092"/>
    </source>
</evidence>
<keyword evidence="3" id="KW-0456">Lyase</keyword>
<gene>
    <name evidence="5" type="ORF">EV356DRAFT_501071</name>
</gene>
<keyword evidence="6" id="KW-1185">Reference proteome</keyword>
<dbReference type="InterPro" id="IPR040442">
    <property type="entry name" value="Pyrv_kinase-like_dom_sf"/>
</dbReference>
<keyword evidence="2" id="KW-0479">Metal-binding</keyword>
<evidence type="ECO:0000256" key="1">
    <source>
        <dbReference type="ARBA" id="ARBA00005568"/>
    </source>
</evidence>
<dbReference type="Proteomes" id="UP000800092">
    <property type="component" value="Unassembled WGS sequence"/>
</dbReference>
<dbReference type="AlphaFoldDB" id="A0A6A6H9M9"/>
<name>A0A6A6H9M9_VIRVR</name>
<dbReference type="InterPro" id="IPR050251">
    <property type="entry name" value="HpcH-HpaI_aldolase"/>
</dbReference>
<proteinExistence type="inferred from homology"/>